<evidence type="ECO:0008006" key="3">
    <source>
        <dbReference type="Google" id="ProtNLM"/>
    </source>
</evidence>
<dbReference type="Gene3D" id="3.40.50.150">
    <property type="entry name" value="Vaccinia Virus protein VP39"/>
    <property type="match status" value="1"/>
</dbReference>
<evidence type="ECO:0000256" key="1">
    <source>
        <dbReference type="ARBA" id="ARBA00010815"/>
    </source>
</evidence>
<dbReference type="PANTHER" id="PTHR43832:SF1">
    <property type="entry name" value="S-ADENOSYL-L-METHIONINE-DEPENDENT METHYLTRANSFERASES SUPERFAMILY PROTEIN"/>
    <property type="match status" value="1"/>
</dbReference>
<reference evidence="2" key="1">
    <citation type="submission" date="2021-01" db="EMBL/GenBank/DDBJ databases">
        <authorList>
            <person name="Corre E."/>
            <person name="Pelletier E."/>
            <person name="Niang G."/>
            <person name="Scheremetjew M."/>
            <person name="Finn R."/>
            <person name="Kale V."/>
            <person name="Holt S."/>
            <person name="Cochrane G."/>
            <person name="Meng A."/>
            <person name="Brown T."/>
            <person name="Cohen L."/>
        </authorList>
    </citation>
    <scope>NUCLEOTIDE SEQUENCE</scope>
    <source>
        <strain evidence="2">CCMP1381</strain>
    </source>
</reference>
<proteinExistence type="inferred from homology"/>
<dbReference type="Pfam" id="PF02353">
    <property type="entry name" value="CMAS"/>
    <property type="match status" value="1"/>
</dbReference>
<sequence length="327" mass="37760">MRREMAAQSEALLTGGVEKQSTSQHLFIEQLKTMPIAINQPDANKQHYEVPTELYQACLGPWLKYSSGLWPHADTTFEQSEVEMLELYCQRAELTALDEGFKLFDLGCGWGSVTLYMATKYPKCTVVSLSNSSTQRKYILDTAKARGLTNVTVYTGDINEWIMPEEHVGTFDRCISIEMFEHMKNYDKLLGKVSDWLKPQGKLFVHIFTHTVCPYHFEKGWMAENFFTGGTMPSDSLLLNFQNNLTIDAHWRVSGEHYQKTSEAWLKRLDAHKTALLPVLAKTYGQGEELKWFMNWRLFYLACAELFGFRGGNEWVVSHYRFVKLRE</sequence>
<dbReference type="InterPro" id="IPR029063">
    <property type="entry name" value="SAM-dependent_MTases_sf"/>
</dbReference>
<organism evidence="2">
    <name type="scientific">Octactis speculum</name>
    <dbReference type="NCBI Taxonomy" id="3111310"/>
    <lineage>
        <taxon>Eukaryota</taxon>
        <taxon>Sar</taxon>
        <taxon>Stramenopiles</taxon>
        <taxon>Ochrophyta</taxon>
        <taxon>Dictyochophyceae</taxon>
        <taxon>Dictyochales</taxon>
        <taxon>Dictyochaceae</taxon>
        <taxon>Octactis</taxon>
    </lineage>
</organism>
<gene>
    <name evidence="2" type="ORF">DSPE1174_LOCUS8926</name>
</gene>
<evidence type="ECO:0000313" key="2">
    <source>
        <dbReference type="EMBL" id="CAD9402248.1"/>
    </source>
</evidence>
<dbReference type="FunFam" id="3.40.50.150:FF:000554">
    <property type="entry name" value="Cation-transporting ATPase"/>
    <property type="match status" value="1"/>
</dbReference>
<accession>A0A7S2BPY3</accession>
<dbReference type="AlphaFoldDB" id="A0A7S2BPY3"/>
<dbReference type="SUPFAM" id="SSF53335">
    <property type="entry name" value="S-adenosyl-L-methionine-dependent methyltransferases"/>
    <property type="match status" value="1"/>
</dbReference>
<dbReference type="CDD" id="cd02440">
    <property type="entry name" value="AdoMet_MTases"/>
    <property type="match status" value="1"/>
</dbReference>
<name>A0A7S2BPY3_9STRA</name>
<dbReference type="PANTHER" id="PTHR43832">
    <property type="match status" value="1"/>
</dbReference>
<protein>
    <recommendedName>
        <fullName evidence="3">Methyltransferase domain-containing protein</fullName>
    </recommendedName>
</protein>
<comment type="similarity">
    <text evidence="1">Belongs to the CFA/CMAS family.</text>
</comment>
<dbReference type="EMBL" id="HBGS01017003">
    <property type="protein sequence ID" value="CAD9402248.1"/>
    <property type="molecule type" value="Transcribed_RNA"/>
</dbReference>